<comment type="caution">
    <text evidence="2">The sequence shown here is derived from an EMBL/GenBank/DDBJ whole genome shotgun (WGS) entry which is preliminary data.</text>
</comment>
<keyword evidence="3" id="KW-1185">Reference proteome</keyword>
<evidence type="ECO:0000313" key="3">
    <source>
        <dbReference type="Proteomes" id="UP000294947"/>
    </source>
</evidence>
<name>A0A4R4YCY8_9PSEU</name>
<dbReference type="InterPro" id="IPR018960">
    <property type="entry name" value="DUF1990"/>
</dbReference>
<dbReference type="AlphaFoldDB" id="A0A4R4YCY8"/>
<dbReference type="OrthoDB" id="120660at2"/>
<feature type="domain" description="DUF1990" evidence="1">
    <location>
        <begin position="22"/>
        <end position="191"/>
    </location>
</feature>
<reference evidence="2 3" key="1">
    <citation type="submission" date="2019-03" db="EMBL/GenBank/DDBJ databases">
        <title>Draft genome sequences of novel Actinobacteria.</title>
        <authorList>
            <person name="Sahin N."/>
            <person name="Ay H."/>
            <person name="Saygin H."/>
        </authorList>
    </citation>
    <scope>NUCLEOTIDE SEQUENCE [LARGE SCALE GENOMIC DNA]</scope>
    <source>
        <strain evidence="2 3">7K502</strain>
    </source>
</reference>
<evidence type="ECO:0000313" key="2">
    <source>
        <dbReference type="EMBL" id="TDD42443.1"/>
    </source>
</evidence>
<dbReference type="Pfam" id="PF09348">
    <property type="entry name" value="DUF1990"/>
    <property type="match status" value="1"/>
</dbReference>
<accession>A0A4R4YCY8</accession>
<protein>
    <submittedName>
        <fullName evidence="2">DUF1990 family protein</fullName>
    </submittedName>
</protein>
<gene>
    <name evidence="2" type="ORF">E1288_29425</name>
</gene>
<sequence>MRARLLRGVDYVSALGNLRHRQVNFTAEQVQPPEWHFDTYRQYLARERPGPPEPGGAWEIACRLVRDYEFSVPAIVRAVYDGRDPLLGRDLLLEGRFHGLRFYMGVRVTHVVDETRGGSQQVWGWAYATLEGHLERGRMSYELVKDLESGKVEFVITGFSQRSPALGPITRLGWSLFGRRTQLRFYRQCGARLRRLVQDRLTGATAAATVLHDGDLVLAPSGIHPTVGDLLTVRWHHPGIRGALHGDGK</sequence>
<evidence type="ECO:0000259" key="1">
    <source>
        <dbReference type="Pfam" id="PF09348"/>
    </source>
</evidence>
<dbReference type="EMBL" id="SMKW01000047">
    <property type="protein sequence ID" value="TDD42443.1"/>
    <property type="molecule type" value="Genomic_DNA"/>
</dbReference>
<proteinExistence type="predicted"/>
<organism evidence="2 3">
    <name type="scientific">Saccharopolyspora elongata</name>
    <dbReference type="NCBI Taxonomy" id="2530387"/>
    <lineage>
        <taxon>Bacteria</taxon>
        <taxon>Bacillati</taxon>
        <taxon>Actinomycetota</taxon>
        <taxon>Actinomycetes</taxon>
        <taxon>Pseudonocardiales</taxon>
        <taxon>Pseudonocardiaceae</taxon>
        <taxon>Saccharopolyspora</taxon>
    </lineage>
</organism>
<dbReference type="Proteomes" id="UP000294947">
    <property type="component" value="Unassembled WGS sequence"/>
</dbReference>